<protein>
    <submittedName>
        <fullName evidence="1">Uncharacterized protein</fullName>
    </submittedName>
</protein>
<organism evidence="1 2">
    <name type="scientific">Allacma fusca</name>
    <dbReference type="NCBI Taxonomy" id="39272"/>
    <lineage>
        <taxon>Eukaryota</taxon>
        <taxon>Metazoa</taxon>
        <taxon>Ecdysozoa</taxon>
        <taxon>Arthropoda</taxon>
        <taxon>Hexapoda</taxon>
        <taxon>Collembola</taxon>
        <taxon>Symphypleona</taxon>
        <taxon>Sminthuridae</taxon>
        <taxon>Allacma</taxon>
    </lineage>
</organism>
<accession>A0A8J2NH46</accession>
<proteinExistence type="predicted"/>
<dbReference type="EMBL" id="CAJVCH010009841">
    <property type="protein sequence ID" value="CAG7667408.1"/>
    <property type="molecule type" value="Genomic_DNA"/>
</dbReference>
<evidence type="ECO:0000313" key="2">
    <source>
        <dbReference type="Proteomes" id="UP000708208"/>
    </source>
</evidence>
<comment type="caution">
    <text evidence="1">The sequence shown here is derived from an EMBL/GenBank/DDBJ whole genome shotgun (WGS) entry which is preliminary data.</text>
</comment>
<name>A0A8J2NH46_9HEXA</name>
<dbReference type="AlphaFoldDB" id="A0A8J2NH46"/>
<dbReference type="Proteomes" id="UP000708208">
    <property type="component" value="Unassembled WGS sequence"/>
</dbReference>
<evidence type="ECO:0000313" key="1">
    <source>
        <dbReference type="EMBL" id="CAG7667408.1"/>
    </source>
</evidence>
<reference evidence="1" key="1">
    <citation type="submission" date="2021-06" db="EMBL/GenBank/DDBJ databases">
        <authorList>
            <person name="Hodson N. C."/>
            <person name="Mongue J. A."/>
            <person name="Jaron S. K."/>
        </authorList>
    </citation>
    <scope>NUCLEOTIDE SEQUENCE</scope>
</reference>
<feature type="non-terminal residue" evidence="1">
    <location>
        <position position="1"/>
    </location>
</feature>
<keyword evidence="2" id="KW-1185">Reference proteome</keyword>
<sequence>MIADATAYLKSFTPTLQNIFRKLLH</sequence>
<gene>
    <name evidence="1" type="ORF">AFUS01_LOCUS1759</name>
</gene>